<keyword evidence="4" id="KW-0378">Hydrolase</keyword>
<dbReference type="SMART" id="SM00382">
    <property type="entry name" value="AAA"/>
    <property type="match status" value="1"/>
</dbReference>
<dbReference type="GO" id="GO:0016887">
    <property type="term" value="F:ATP hydrolysis activity"/>
    <property type="evidence" value="ECO:0007669"/>
    <property type="project" value="InterPro"/>
</dbReference>
<dbReference type="PANTHER" id="PTHR46411">
    <property type="entry name" value="FAMILY ATPASE, PUTATIVE-RELATED"/>
    <property type="match status" value="1"/>
</dbReference>
<dbReference type="Pfam" id="PF22942">
    <property type="entry name" value="DUF7025"/>
    <property type="match status" value="1"/>
</dbReference>
<dbReference type="GO" id="GO:0005524">
    <property type="term" value="F:ATP binding"/>
    <property type="evidence" value="ECO:0007669"/>
    <property type="project" value="InterPro"/>
</dbReference>
<name>A0A8H6AIB6_9HELO</name>
<accession>A0A8H6AIB6</accession>
<evidence type="ECO:0000313" key="4">
    <source>
        <dbReference type="EMBL" id="KAF5867748.1"/>
    </source>
</evidence>
<feature type="coiled-coil region" evidence="1">
    <location>
        <begin position="222"/>
        <end position="249"/>
    </location>
</feature>
<feature type="domain" description="AAA+ ATPase" evidence="3">
    <location>
        <begin position="563"/>
        <end position="690"/>
    </location>
</feature>
<evidence type="ECO:0000259" key="3">
    <source>
        <dbReference type="SMART" id="SM00382"/>
    </source>
</evidence>
<dbReference type="InterPro" id="IPR056599">
    <property type="entry name" value="AAA_lid_fung"/>
</dbReference>
<evidence type="ECO:0000256" key="1">
    <source>
        <dbReference type="SAM" id="Coils"/>
    </source>
</evidence>
<keyword evidence="1" id="KW-0175">Coiled coil</keyword>
<dbReference type="Gene3D" id="3.40.50.300">
    <property type="entry name" value="P-loop containing nucleotide triphosphate hydrolases"/>
    <property type="match status" value="1"/>
</dbReference>
<sequence>MLDFQSAMENSEIEDVPSAKRVADSMPTPVSEPDIQVTTEAISHISLSEDLPESSNNVDATIKYTLDLDDIKANERLLIGEESPLFDLAVFNGDFKLDEENHKPESSPTPTIFEVIVVAQGYAEHLENSKEENLKKCNETQDSDADNPKTGTPNSQPVELPVTKAQGKNLVKITKIFETRIDIHSQSLIEVIREVVDYYPSQNLDGRVVIIQKPYWVLIHHEKELHEKRTQLTEQLECTETDKEKAEHLKALLDYIKPQSMKLLQPILPLLKNKVPTVSFDGLRYLLKPGTLAYYKFDNEWIGCIILRVNPEAKRKSSKITNWNVSVWYLEWSYHAYRIETPFDIESFEGERDITSLKVIPREYWDANDNNARRKKFEDRGLKKMTLLKSGHKQMDYKGKTAEEEERQYHGRIIVDDLQGLAMKADTVSKWTSRPSGLTDDKWMGREDGSSDDDEDDEDGDAERTRTSKLAKLEEFGELKSIELDKLSKEQLFLMLPSIPCYALDIKSWCTGHVERMHEIEPVTDPPKPVMKEGFHEIIQALSASQHTGKAQWYADSIKGKGRGVIILLHGPPGVGKTYSVECVAISTGRPLLALTIADIGTKEDMIETELSSWFYLAERWKAVLLIDEADIFLERRKHTDLARNGIVSAFLRKMEYFQGLLFLTTNRVGQIDEAFTSRVHVVIEYPPLDDESRRQIWDGLFEKMYNETDGKIKLSLDTKKYVKQDAERLGIGLNGREIRNALQTAISLADFEAKGERGYKESDPINVEKGHFERVFELSKSFRSYLNSIKRDTPESRAQNYYGRNDSYQGSSDDRAR</sequence>
<feature type="region of interest" description="Disordered" evidence="2">
    <location>
        <begin position="431"/>
        <end position="466"/>
    </location>
</feature>
<gene>
    <name evidence="4" type="ORF">Bfra_010718</name>
</gene>
<feature type="region of interest" description="Disordered" evidence="2">
    <location>
        <begin position="138"/>
        <end position="160"/>
    </location>
</feature>
<dbReference type="RefSeq" id="XP_037186697.1">
    <property type="nucleotide sequence ID" value="XM_037341054.1"/>
</dbReference>
<dbReference type="InterPro" id="IPR054289">
    <property type="entry name" value="DUF7025"/>
</dbReference>
<dbReference type="AlphaFoldDB" id="A0A8H6AIB6"/>
<feature type="compositionally biased region" description="Basic and acidic residues" evidence="2">
    <location>
        <begin position="439"/>
        <end position="449"/>
    </location>
</feature>
<dbReference type="OrthoDB" id="10042665at2759"/>
<feature type="compositionally biased region" description="Acidic residues" evidence="2">
    <location>
        <begin position="450"/>
        <end position="461"/>
    </location>
</feature>
<dbReference type="InterPro" id="IPR003959">
    <property type="entry name" value="ATPase_AAA_core"/>
</dbReference>
<dbReference type="Pfam" id="PF00004">
    <property type="entry name" value="AAA"/>
    <property type="match status" value="1"/>
</dbReference>
<dbReference type="EMBL" id="JABFCT010000028">
    <property type="protein sequence ID" value="KAF5867748.1"/>
    <property type="molecule type" value="Genomic_DNA"/>
</dbReference>
<evidence type="ECO:0000256" key="2">
    <source>
        <dbReference type="SAM" id="MobiDB-lite"/>
    </source>
</evidence>
<feature type="region of interest" description="Disordered" evidence="2">
    <location>
        <begin position="1"/>
        <end position="32"/>
    </location>
</feature>
<organism evidence="4 5">
    <name type="scientific">Botrytis fragariae</name>
    <dbReference type="NCBI Taxonomy" id="1964551"/>
    <lineage>
        <taxon>Eukaryota</taxon>
        <taxon>Fungi</taxon>
        <taxon>Dikarya</taxon>
        <taxon>Ascomycota</taxon>
        <taxon>Pezizomycotina</taxon>
        <taxon>Leotiomycetes</taxon>
        <taxon>Helotiales</taxon>
        <taxon>Sclerotiniaceae</taxon>
        <taxon>Botrytis</taxon>
    </lineage>
</organism>
<dbReference type="PANTHER" id="PTHR46411:SF4">
    <property type="entry name" value="AAA+ ATPASE DOMAIN-CONTAINING PROTEIN"/>
    <property type="match status" value="1"/>
</dbReference>
<evidence type="ECO:0000313" key="5">
    <source>
        <dbReference type="Proteomes" id="UP000531561"/>
    </source>
</evidence>
<dbReference type="SUPFAM" id="SSF52540">
    <property type="entry name" value="P-loop containing nucleoside triphosphate hydrolases"/>
    <property type="match status" value="1"/>
</dbReference>
<keyword evidence="5" id="KW-1185">Reference proteome</keyword>
<dbReference type="CDD" id="cd19481">
    <property type="entry name" value="RecA-like_protease"/>
    <property type="match status" value="1"/>
</dbReference>
<dbReference type="InterPro" id="IPR003593">
    <property type="entry name" value="AAA+_ATPase"/>
</dbReference>
<dbReference type="Pfam" id="PF23232">
    <property type="entry name" value="AAA_lid_13"/>
    <property type="match status" value="1"/>
</dbReference>
<feature type="region of interest" description="Disordered" evidence="2">
    <location>
        <begin position="794"/>
        <end position="818"/>
    </location>
</feature>
<dbReference type="InterPro" id="IPR027417">
    <property type="entry name" value="P-loop_NTPase"/>
</dbReference>
<dbReference type="Proteomes" id="UP000531561">
    <property type="component" value="Unassembled WGS sequence"/>
</dbReference>
<protein>
    <submittedName>
        <fullName evidence="4">Putative p-loop containing nucleoside triphosphate hydrolase protein</fullName>
    </submittedName>
</protein>
<comment type="caution">
    <text evidence="4">The sequence shown here is derived from an EMBL/GenBank/DDBJ whole genome shotgun (WGS) entry which is preliminary data.</text>
</comment>
<reference evidence="4 5" key="1">
    <citation type="journal article" date="2020" name="Phytopathology">
        <title>A high-quality genome resource of Botrytis fragariae, a new and rapidly spreading fungal pathogen causing strawberry gray mold in the U.S.A.</title>
        <authorList>
            <person name="Wu Y."/>
            <person name="Saski C.A."/>
            <person name="Schnabel G."/>
            <person name="Xiao S."/>
            <person name="Hu M."/>
        </authorList>
    </citation>
    <scope>NUCLEOTIDE SEQUENCE [LARGE SCALE GENOMIC DNA]</scope>
    <source>
        <strain evidence="4 5">BVB16</strain>
    </source>
</reference>
<proteinExistence type="predicted"/>
<dbReference type="GeneID" id="59264746"/>